<reference evidence="1 2" key="1">
    <citation type="submission" date="2013-01" db="EMBL/GenBank/DDBJ databases">
        <authorList>
            <person name="Harkins D.M."/>
            <person name="Durkin A.S."/>
            <person name="Brinkac L.M."/>
            <person name="Haft D.H."/>
            <person name="Selengut J.D."/>
            <person name="Sanka R."/>
            <person name="DePew J."/>
            <person name="Purushe J."/>
            <person name="Whelen A.C."/>
            <person name="Vinetz J.M."/>
            <person name="Sutton G.G."/>
            <person name="Nierman W.C."/>
            <person name="Fouts D.E."/>
        </authorList>
    </citation>
    <scope>NUCLEOTIDE SEQUENCE [LARGE SCALE GENOMIC DNA]</scope>
    <source>
        <strain evidence="1 2">2007001578</strain>
    </source>
</reference>
<dbReference type="Proteomes" id="UP000012099">
    <property type="component" value="Unassembled WGS sequence"/>
</dbReference>
<name>A0ABP2T294_9LEPT</name>
<sequence length="54" mass="6458">MKNPTIQFNKTASIKEKLMEIHFSKTLFDKEVKRTNIKNFTRYHKSPISIDVFL</sequence>
<protein>
    <submittedName>
        <fullName evidence="1">Uncharacterized protein</fullName>
    </submittedName>
</protein>
<organism evidence="1 2">
    <name type="scientific">Leptospira noguchii str. 2007001578</name>
    <dbReference type="NCBI Taxonomy" id="1049974"/>
    <lineage>
        <taxon>Bacteria</taxon>
        <taxon>Pseudomonadati</taxon>
        <taxon>Spirochaetota</taxon>
        <taxon>Spirochaetia</taxon>
        <taxon>Leptospirales</taxon>
        <taxon>Leptospiraceae</taxon>
        <taxon>Leptospira</taxon>
    </lineage>
</organism>
<evidence type="ECO:0000313" key="1">
    <source>
        <dbReference type="EMBL" id="EMM98398.1"/>
    </source>
</evidence>
<proteinExistence type="predicted"/>
<dbReference type="EMBL" id="AHMH02000154">
    <property type="protein sequence ID" value="EMM98398.1"/>
    <property type="molecule type" value="Genomic_DNA"/>
</dbReference>
<accession>A0ABP2T294</accession>
<comment type="caution">
    <text evidence="1">The sequence shown here is derived from an EMBL/GenBank/DDBJ whole genome shotgun (WGS) entry which is preliminary data.</text>
</comment>
<keyword evidence="2" id="KW-1185">Reference proteome</keyword>
<gene>
    <name evidence="1" type="ORF">LEP1GSC035_2779</name>
</gene>
<evidence type="ECO:0000313" key="2">
    <source>
        <dbReference type="Proteomes" id="UP000012099"/>
    </source>
</evidence>